<evidence type="ECO:0008006" key="3">
    <source>
        <dbReference type="Google" id="ProtNLM"/>
    </source>
</evidence>
<name>A0A5C6M8C9_9PLAN</name>
<reference evidence="1 2" key="2">
    <citation type="submission" date="2019-08" db="EMBL/GenBank/DDBJ databases">
        <authorList>
            <person name="Henke P."/>
        </authorList>
    </citation>
    <scope>NUCLEOTIDE SEQUENCE [LARGE SCALE GENOMIC DNA]</scope>
    <source>
        <strain evidence="1">Phe10_nw2017</strain>
    </source>
</reference>
<feature type="non-terminal residue" evidence="1">
    <location>
        <position position="54"/>
    </location>
</feature>
<proteinExistence type="predicted"/>
<reference evidence="1 2" key="1">
    <citation type="submission" date="2019-08" db="EMBL/GenBank/DDBJ databases">
        <title>100 year-old enigma solved: identification of Planctomyces bekefii, the type genus and species of the phylum Planctomycetes.</title>
        <authorList>
            <person name="Svetlana D.N."/>
            <person name="Overmann J."/>
        </authorList>
    </citation>
    <scope>NUCLEOTIDE SEQUENCE [LARGE SCALE GENOMIC DNA]</scope>
    <source>
        <strain evidence="1">Phe10_nw2017</strain>
    </source>
</reference>
<dbReference type="AlphaFoldDB" id="A0A5C6M8C9"/>
<gene>
    <name evidence="1" type="ORF">E3A20_06670</name>
</gene>
<comment type="caution">
    <text evidence="1">The sequence shown here is derived from an EMBL/GenBank/DDBJ whole genome shotgun (WGS) entry which is preliminary data.</text>
</comment>
<dbReference type="EMBL" id="SRHE01000089">
    <property type="protein sequence ID" value="TWW10449.1"/>
    <property type="molecule type" value="Genomic_DNA"/>
</dbReference>
<accession>A0A5C6M8C9</accession>
<evidence type="ECO:0000313" key="1">
    <source>
        <dbReference type="EMBL" id="TWW10449.1"/>
    </source>
</evidence>
<protein>
    <recommendedName>
        <fullName evidence="3">Twin-arginine translocation signal domain-containing protein</fullName>
    </recommendedName>
</protein>
<dbReference type="InterPro" id="IPR006311">
    <property type="entry name" value="TAT_signal"/>
</dbReference>
<dbReference type="Proteomes" id="UP000321083">
    <property type="component" value="Unassembled WGS sequence"/>
</dbReference>
<evidence type="ECO:0000313" key="2">
    <source>
        <dbReference type="Proteomes" id="UP000321083"/>
    </source>
</evidence>
<sequence>MVNRRGFLGAAAGGGSLLLMGTKSTARIRGANDRLRVAIAGLNGRGQSHLDRKS</sequence>
<organism evidence="1 2">
    <name type="scientific">Planctomyces bekefii</name>
    <dbReference type="NCBI Taxonomy" id="1653850"/>
    <lineage>
        <taxon>Bacteria</taxon>
        <taxon>Pseudomonadati</taxon>
        <taxon>Planctomycetota</taxon>
        <taxon>Planctomycetia</taxon>
        <taxon>Planctomycetales</taxon>
        <taxon>Planctomycetaceae</taxon>
        <taxon>Planctomyces</taxon>
    </lineage>
</organism>
<dbReference type="InterPro" id="IPR019546">
    <property type="entry name" value="TAT_signal_bac_arc"/>
</dbReference>
<dbReference type="NCBIfam" id="TIGR01409">
    <property type="entry name" value="TAT_signal_seq"/>
    <property type="match status" value="1"/>
</dbReference>
<dbReference type="PROSITE" id="PS51318">
    <property type="entry name" value="TAT"/>
    <property type="match status" value="1"/>
</dbReference>
<keyword evidence="2" id="KW-1185">Reference proteome</keyword>